<reference evidence="1 2" key="1">
    <citation type="submission" date="2020-11" db="EMBL/GenBank/DDBJ databases">
        <authorList>
            <person name="Wallbank WR R."/>
            <person name="Pardo Diaz C."/>
            <person name="Kozak K."/>
            <person name="Martin S."/>
            <person name="Jiggins C."/>
            <person name="Moest M."/>
            <person name="Warren A I."/>
            <person name="Generalovic N T."/>
            <person name="Byers J.R.P. K."/>
            <person name="Montejo-Kovacevich G."/>
            <person name="Yen C E."/>
        </authorList>
    </citation>
    <scope>NUCLEOTIDE SEQUENCE [LARGE SCALE GENOMIC DNA]</scope>
</reference>
<organism evidence="1 2">
    <name type="scientific">Hermetia illucens</name>
    <name type="common">Black soldier fly</name>
    <dbReference type="NCBI Taxonomy" id="343691"/>
    <lineage>
        <taxon>Eukaryota</taxon>
        <taxon>Metazoa</taxon>
        <taxon>Ecdysozoa</taxon>
        <taxon>Arthropoda</taxon>
        <taxon>Hexapoda</taxon>
        <taxon>Insecta</taxon>
        <taxon>Pterygota</taxon>
        <taxon>Neoptera</taxon>
        <taxon>Endopterygota</taxon>
        <taxon>Diptera</taxon>
        <taxon>Brachycera</taxon>
        <taxon>Stratiomyomorpha</taxon>
        <taxon>Stratiomyidae</taxon>
        <taxon>Hermetiinae</taxon>
        <taxon>Hermetia</taxon>
    </lineage>
</organism>
<accession>A0A7R8USG2</accession>
<sequence length="143" mass="15933">MDEATTFYNLNIIDIVSLQETYDIHLAPVSKVITGYCLVSRLRDDEYGGVAFAFCNGITFRKLNFDPEHEIQTLNTKPTNQSIIKEDLNAKAITFGKSVNVAKGNILVNSNCNNDFRPLNNGEITSGYITIKCRSHVLELGNT</sequence>
<evidence type="ECO:0000313" key="1">
    <source>
        <dbReference type="EMBL" id="CAD7085238.1"/>
    </source>
</evidence>
<dbReference type="EMBL" id="LR899011">
    <property type="protein sequence ID" value="CAD7085238.1"/>
    <property type="molecule type" value="Genomic_DNA"/>
</dbReference>
<protein>
    <submittedName>
        <fullName evidence="1">Uncharacterized protein</fullName>
    </submittedName>
</protein>
<dbReference type="AlphaFoldDB" id="A0A7R8USG2"/>
<proteinExistence type="predicted"/>
<dbReference type="Proteomes" id="UP000594454">
    <property type="component" value="Chromosome 3"/>
</dbReference>
<dbReference type="OrthoDB" id="8068635at2759"/>
<name>A0A7R8USG2_HERIL</name>
<evidence type="ECO:0000313" key="2">
    <source>
        <dbReference type="Proteomes" id="UP000594454"/>
    </source>
</evidence>
<keyword evidence="2" id="KW-1185">Reference proteome</keyword>
<dbReference type="InParanoid" id="A0A7R8USG2"/>
<gene>
    <name evidence="1" type="ORF">HERILL_LOCUS8089</name>
</gene>